<comment type="caution">
    <text evidence="3">The sequence shown here is derived from an EMBL/GenBank/DDBJ whole genome shotgun (WGS) entry which is preliminary data.</text>
</comment>
<dbReference type="AlphaFoldDB" id="A0A9P3PVT0"/>
<dbReference type="Gene3D" id="3.20.20.100">
    <property type="entry name" value="NADP-dependent oxidoreductase domain"/>
    <property type="match status" value="1"/>
</dbReference>
<name>A0A9P3PVT0_LYOSH</name>
<dbReference type="PANTHER" id="PTHR43364:SF4">
    <property type="entry name" value="NAD(P)-LINKED OXIDOREDUCTASE SUPERFAMILY PROTEIN"/>
    <property type="match status" value="1"/>
</dbReference>
<evidence type="ECO:0000259" key="2">
    <source>
        <dbReference type="Pfam" id="PF00248"/>
    </source>
</evidence>
<keyword evidence="4" id="KW-1185">Reference proteome</keyword>
<dbReference type="PANTHER" id="PTHR43364">
    <property type="entry name" value="NADH-SPECIFIC METHYLGLYOXAL REDUCTASE-RELATED"/>
    <property type="match status" value="1"/>
</dbReference>
<accession>A0A9P3PVT0</accession>
<dbReference type="InterPro" id="IPR023210">
    <property type="entry name" value="NADP_OxRdtase_dom"/>
</dbReference>
<feature type="domain" description="NADP-dependent oxidoreductase" evidence="2">
    <location>
        <begin position="64"/>
        <end position="106"/>
    </location>
</feature>
<proteinExistence type="predicted"/>
<gene>
    <name evidence="3" type="ORF">LshimejAT787_1203840</name>
</gene>
<dbReference type="Pfam" id="PF00248">
    <property type="entry name" value="Aldo_ket_red"/>
    <property type="match status" value="1"/>
</dbReference>
<evidence type="ECO:0000256" key="1">
    <source>
        <dbReference type="ARBA" id="ARBA00023002"/>
    </source>
</evidence>
<organism evidence="3 4">
    <name type="scientific">Lyophyllum shimeji</name>
    <name type="common">Hon-shimeji</name>
    <name type="synonym">Tricholoma shimeji</name>
    <dbReference type="NCBI Taxonomy" id="47721"/>
    <lineage>
        <taxon>Eukaryota</taxon>
        <taxon>Fungi</taxon>
        <taxon>Dikarya</taxon>
        <taxon>Basidiomycota</taxon>
        <taxon>Agaricomycotina</taxon>
        <taxon>Agaricomycetes</taxon>
        <taxon>Agaricomycetidae</taxon>
        <taxon>Agaricales</taxon>
        <taxon>Tricholomatineae</taxon>
        <taxon>Lyophyllaceae</taxon>
        <taxon>Lyophyllum</taxon>
    </lineage>
</organism>
<keyword evidence="1" id="KW-0560">Oxidoreductase</keyword>
<evidence type="ECO:0000313" key="3">
    <source>
        <dbReference type="EMBL" id="GLB42935.1"/>
    </source>
</evidence>
<dbReference type="InterPro" id="IPR036812">
    <property type="entry name" value="NAD(P)_OxRdtase_dom_sf"/>
</dbReference>
<dbReference type="OrthoDB" id="48988at2759"/>
<dbReference type="GO" id="GO:0016491">
    <property type="term" value="F:oxidoreductase activity"/>
    <property type="evidence" value="ECO:0007669"/>
    <property type="project" value="UniProtKB-KW"/>
</dbReference>
<reference evidence="3" key="1">
    <citation type="submission" date="2022-07" db="EMBL/GenBank/DDBJ databases">
        <title>The genome of Lyophyllum shimeji provides insight into the initial evolution of ectomycorrhizal fungal genome.</title>
        <authorList>
            <person name="Kobayashi Y."/>
            <person name="Shibata T."/>
            <person name="Hirakawa H."/>
            <person name="Shigenobu S."/>
            <person name="Nishiyama T."/>
            <person name="Yamada A."/>
            <person name="Hasebe M."/>
            <person name="Kawaguchi M."/>
        </authorList>
    </citation>
    <scope>NUCLEOTIDE SEQUENCE</scope>
    <source>
        <strain evidence="3">AT787</strain>
    </source>
</reference>
<dbReference type="SUPFAM" id="SSF51430">
    <property type="entry name" value="NAD(P)-linked oxidoreductase"/>
    <property type="match status" value="1"/>
</dbReference>
<protein>
    <submittedName>
        <fullName evidence="3">Aldo/keto reductase family protein</fullName>
    </submittedName>
</protein>
<sequence length="106" mass="12070">MQYVRLGNSGLKVSCLILGTISYGTNEWQPSVIGEEEGWEHIKIAQEVHLLYCDRELYLSHFRYDAGVDTFDTANVYSNGLLEEISGKAIKKFNLPRDELVVMSRV</sequence>
<dbReference type="Proteomes" id="UP001063166">
    <property type="component" value="Unassembled WGS sequence"/>
</dbReference>
<dbReference type="EMBL" id="BRPK01000012">
    <property type="protein sequence ID" value="GLB42935.1"/>
    <property type="molecule type" value="Genomic_DNA"/>
</dbReference>
<dbReference type="InterPro" id="IPR050523">
    <property type="entry name" value="AKR_Detox_Biosynth"/>
</dbReference>
<evidence type="ECO:0000313" key="4">
    <source>
        <dbReference type="Proteomes" id="UP001063166"/>
    </source>
</evidence>